<evidence type="ECO:0000313" key="2">
    <source>
        <dbReference type="EMBL" id="KLO04718.1"/>
    </source>
</evidence>
<dbReference type="SUPFAM" id="SSF52047">
    <property type="entry name" value="RNI-like"/>
    <property type="match status" value="1"/>
</dbReference>
<feature type="signal peptide" evidence="1">
    <location>
        <begin position="1"/>
        <end position="23"/>
    </location>
</feature>
<organism evidence="2 3">
    <name type="scientific">Schizopora paradoxa</name>
    <dbReference type="NCBI Taxonomy" id="27342"/>
    <lineage>
        <taxon>Eukaryota</taxon>
        <taxon>Fungi</taxon>
        <taxon>Dikarya</taxon>
        <taxon>Basidiomycota</taxon>
        <taxon>Agaricomycotina</taxon>
        <taxon>Agaricomycetes</taxon>
        <taxon>Hymenochaetales</taxon>
        <taxon>Schizoporaceae</taxon>
        <taxon>Schizopora</taxon>
    </lineage>
</organism>
<evidence type="ECO:0000256" key="1">
    <source>
        <dbReference type="SAM" id="SignalP"/>
    </source>
</evidence>
<evidence type="ECO:0000313" key="3">
    <source>
        <dbReference type="Proteomes" id="UP000053477"/>
    </source>
</evidence>
<evidence type="ECO:0008006" key="4">
    <source>
        <dbReference type="Google" id="ProtNLM"/>
    </source>
</evidence>
<reference evidence="2 3" key="1">
    <citation type="submission" date="2015-04" db="EMBL/GenBank/DDBJ databases">
        <title>Complete genome sequence of Schizopora paradoxa KUC8140, a cosmopolitan wood degrader in East Asia.</title>
        <authorList>
            <consortium name="DOE Joint Genome Institute"/>
            <person name="Min B."/>
            <person name="Park H."/>
            <person name="Jang Y."/>
            <person name="Kim J.-J."/>
            <person name="Kim K.H."/>
            <person name="Pangilinan J."/>
            <person name="Lipzen A."/>
            <person name="Riley R."/>
            <person name="Grigoriev I.V."/>
            <person name="Spatafora J.W."/>
            <person name="Choi I.-G."/>
        </authorList>
    </citation>
    <scope>NUCLEOTIDE SEQUENCE [LARGE SCALE GENOMIC DNA]</scope>
    <source>
        <strain evidence="2 3">KUC8140</strain>
    </source>
</reference>
<keyword evidence="3" id="KW-1185">Reference proteome</keyword>
<feature type="chain" id="PRO_5005201301" description="F-box domain-containing protein" evidence="1">
    <location>
        <begin position="24"/>
        <end position="459"/>
    </location>
</feature>
<gene>
    <name evidence="2" type="ORF">SCHPADRAFT_1003220</name>
</gene>
<accession>A0A0H2R5G4</accession>
<dbReference type="InParanoid" id="A0A0H2R5G4"/>
<name>A0A0H2R5G4_9AGAM</name>
<proteinExistence type="predicted"/>
<dbReference type="Proteomes" id="UP000053477">
    <property type="component" value="Unassembled WGS sequence"/>
</dbReference>
<protein>
    <recommendedName>
        <fullName evidence="4">F-box domain-containing protein</fullName>
    </recommendedName>
</protein>
<dbReference type="OrthoDB" id="3270987at2759"/>
<sequence length="459" mass="52199">MAQNLSEDILYLVFLHALPCVVSVSSMDFYNDVHFRRLPPFNFSLVCRTWRSVCMTRPRLWCAIHATRLHQGHFPLINNLIKYWLLRGGSASFDLTLGIVDGIFFRYPEDNLLDLVVGEWHRWNEIQITVDPYAWQEATNSLSFRCSASTKALRIGMAYRSDVDMRFGNLDLTPCTSHVAAQLQVLEIDSSVRWVIPKSDDHSGSALFLPNLQHLAFSTDCNIGIDVVLAACPKVFLLVIDVSNNTDLDQTRMESVALPYLTNLTIKTRSDAVSNVLLKHLTCTSLREFEFMNSGEVTPFCLQSIAKFLSKSYPVRSRLCGLFLRYVEPRITDPQAIDPPGLHSEHALALKEILHPLEDLHVLHLDGVFINKEIVEFLTPRLEATTSILCPSLNSLFIFCKRAKPGVLNEALEEMIVSRWKTRKGALSIDLYFRDFGDFARKSRRIQECASEGLVIRFD</sequence>
<dbReference type="AlphaFoldDB" id="A0A0H2R5G4"/>
<dbReference type="Gene3D" id="3.80.10.10">
    <property type="entry name" value="Ribonuclease Inhibitor"/>
    <property type="match status" value="1"/>
</dbReference>
<dbReference type="InterPro" id="IPR032675">
    <property type="entry name" value="LRR_dom_sf"/>
</dbReference>
<keyword evidence="1" id="KW-0732">Signal</keyword>
<dbReference type="EMBL" id="KQ086451">
    <property type="protein sequence ID" value="KLO04718.1"/>
    <property type="molecule type" value="Genomic_DNA"/>
</dbReference>